<dbReference type="AlphaFoldDB" id="A0A4S4MW16"/>
<proteinExistence type="predicted"/>
<sequence>MQFNSTSLVALMFAVGSLAISVNTPITDQGGAPHTSDLILGVAGTSYTWVADFPAGPTRIFT</sequence>
<name>A0A4S4MW16_9APHY</name>
<reference evidence="2 3" key="1">
    <citation type="submission" date="2019-02" db="EMBL/GenBank/DDBJ databases">
        <title>Genome sequencing of the rare red list fungi Antrodiella citrinella (Flaviporus citrinellus).</title>
        <authorList>
            <person name="Buettner E."/>
            <person name="Kellner H."/>
        </authorList>
    </citation>
    <scope>NUCLEOTIDE SEQUENCE [LARGE SCALE GENOMIC DNA]</scope>
    <source>
        <strain evidence="2 3">DSM 108506</strain>
    </source>
</reference>
<feature type="chain" id="PRO_5020734798" evidence="1">
    <location>
        <begin position="20"/>
        <end position="62"/>
    </location>
</feature>
<keyword evidence="1" id="KW-0732">Signal</keyword>
<evidence type="ECO:0000256" key="1">
    <source>
        <dbReference type="SAM" id="SignalP"/>
    </source>
</evidence>
<comment type="caution">
    <text evidence="2">The sequence shown here is derived from an EMBL/GenBank/DDBJ whole genome shotgun (WGS) entry which is preliminary data.</text>
</comment>
<evidence type="ECO:0000313" key="2">
    <source>
        <dbReference type="EMBL" id="THH30529.1"/>
    </source>
</evidence>
<evidence type="ECO:0000313" key="3">
    <source>
        <dbReference type="Proteomes" id="UP000308730"/>
    </source>
</evidence>
<organism evidence="2 3">
    <name type="scientific">Antrodiella citrinella</name>
    <dbReference type="NCBI Taxonomy" id="2447956"/>
    <lineage>
        <taxon>Eukaryota</taxon>
        <taxon>Fungi</taxon>
        <taxon>Dikarya</taxon>
        <taxon>Basidiomycota</taxon>
        <taxon>Agaricomycotina</taxon>
        <taxon>Agaricomycetes</taxon>
        <taxon>Polyporales</taxon>
        <taxon>Steccherinaceae</taxon>
        <taxon>Antrodiella</taxon>
    </lineage>
</organism>
<protein>
    <submittedName>
        <fullName evidence="2">Uncharacterized protein</fullName>
    </submittedName>
</protein>
<feature type="signal peptide" evidence="1">
    <location>
        <begin position="1"/>
        <end position="19"/>
    </location>
</feature>
<dbReference type="EMBL" id="SGPM01000077">
    <property type="protein sequence ID" value="THH30529.1"/>
    <property type="molecule type" value="Genomic_DNA"/>
</dbReference>
<keyword evidence="3" id="KW-1185">Reference proteome</keyword>
<dbReference type="Proteomes" id="UP000308730">
    <property type="component" value="Unassembled WGS sequence"/>
</dbReference>
<gene>
    <name evidence="2" type="ORF">EUX98_g3653</name>
</gene>
<accession>A0A4S4MW16</accession>